<dbReference type="RefSeq" id="WP_192819160.1">
    <property type="nucleotide sequence ID" value="NZ_CP062310.1"/>
</dbReference>
<proteinExistence type="predicted"/>
<dbReference type="GeneID" id="59148556"/>
<protein>
    <recommendedName>
        <fullName evidence="3">DUF5678 domain-containing protein</fullName>
    </recommendedName>
</protein>
<dbReference type="Proteomes" id="UP000594121">
    <property type="component" value="Chromosome"/>
</dbReference>
<sequence>MSTVTIRGVDEKTYRKIKAIAALRGVKVGDIVNEALKLWLSIRPEVLEAFSTIDEEADRNRKAYESLRSELEKYKGKYVAIAHGSLLGVYDSIKEAAEAVERANARHGIVKKIVEEAPEKVELGWSLVEL</sequence>
<dbReference type="InParanoid" id="A0A7L9FH88"/>
<dbReference type="EMBL" id="CP062310">
    <property type="protein sequence ID" value="QOJ79188.1"/>
    <property type="molecule type" value="Genomic_DNA"/>
</dbReference>
<name>A0A7L9FH88_9CREN</name>
<evidence type="ECO:0008006" key="3">
    <source>
        <dbReference type="Google" id="ProtNLM"/>
    </source>
</evidence>
<dbReference type="AlphaFoldDB" id="A0A7L9FH88"/>
<reference evidence="1 2" key="1">
    <citation type="submission" date="2020-10" db="EMBL/GenBank/DDBJ databases">
        <title>Thermofilum lucidum 3507LT sp. nov. a novel member of Thermofilaceae family isolated from Chile hot spring, and proposal of description order Thermofilales.</title>
        <authorList>
            <person name="Zayulina K.S."/>
            <person name="Elcheninov A.G."/>
            <person name="Toshchakov S.V."/>
            <person name="Kublanov I.V."/>
        </authorList>
    </citation>
    <scope>NUCLEOTIDE SEQUENCE [LARGE SCALE GENOMIC DNA]</scope>
    <source>
        <strain evidence="1 2">3507LT</strain>
    </source>
</reference>
<gene>
    <name evidence="1" type="ORF">IG193_01630</name>
</gene>
<evidence type="ECO:0000313" key="2">
    <source>
        <dbReference type="Proteomes" id="UP000594121"/>
    </source>
</evidence>
<keyword evidence="2" id="KW-1185">Reference proteome</keyword>
<organism evidence="1 2">
    <name type="scientific">Infirmifilum lucidum</name>
    <dbReference type="NCBI Taxonomy" id="2776706"/>
    <lineage>
        <taxon>Archaea</taxon>
        <taxon>Thermoproteota</taxon>
        <taxon>Thermoprotei</taxon>
        <taxon>Thermofilales</taxon>
        <taxon>Thermofilaceae</taxon>
        <taxon>Infirmifilum</taxon>
    </lineage>
</organism>
<dbReference type="KEGG" id="thel:IG193_01630"/>
<evidence type="ECO:0000313" key="1">
    <source>
        <dbReference type="EMBL" id="QOJ79188.1"/>
    </source>
</evidence>
<accession>A0A7L9FH88</accession>